<dbReference type="InterPro" id="IPR000566">
    <property type="entry name" value="Lipocln_cytosolic_FA-bd_dom"/>
</dbReference>
<comment type="similarity">
    <text evidence="2">Belongs to the calycin superfamily. Fatty-acid binding protein (FABP) family.</text>
</comment>
<evidence type="ECO:0000256" key="4">
    <source>
        <dbReference type="ARBA" id="ARBA00022893"/>
    </source>
</evidence>
<name>A0A667YZE5_9TELE</name>
<reference evidence="8" key="3">
    <citation type="submission" date="2025-09" db="UniProtKB">
        <authorList>
            <consortium name="Ensembl"/>
        </authorList>
    </citation>
    <scope>IDENTIFICATION</scope>
</reference>
<dbReference type="InterPro" id="IPR031259">
    <property type="entry name" value="ILBP"/>
</dbReference>
<evidence type="ECO:0000259" key="7">
    <source>
        <dbReference type="Pfam" id="PF00061"/>
    </source>
</evidence>
<dbReference type="GO" id="GO:0016918">
    <property type="term" value="F:retinal binding"/>
    <property type="evidence" value="ECO:0007669"/>
    <property type="project" value="UniProtKB-KW"/>
</dbReference>
<evidence type="ECO:0000256" key="1">
    <source>
        <dbReference type="ARBA" id="ARBA00003699"/>
    </source>
</evidence>
<comment type="function">
    <text evidence="1">Cytosolic CRABPs may regulate the access of retinoic acid to the nuclear retinoic acid receptors.</text>
</comment>
<keyword evidence="9" id="KW-1185">Reference proteome</keyword>
<dbReference type="AlphaFoldDB" id="A0A667YZE5"/>
<accession>A0A667YZE5</accession>
<proteinExistence type="inferred from homology"/>
<evidence type="ECO:0000313" key="8">
    <source>
        <dbReference type="Ensembl" id="ENSMMDP00005036040.1"/>
    </source>
</evidence>
<dbReference type="GO" id="GO:0019841">
    <property type="term" value="F:retinol binding"/>
    <property type="evidence" value="ECO:0007669"/>
    <property type="project" value="UniProtKB-KW"/>
</dbReference>
<evidence type="ECO:0000256" key="2">
    <source>
        <dbReference type="ARBA" id="ARBA00008390"/>
    </source>
</evidence>
<dbReference type="InterPro" id="IPR012674">
    <property type="entry name" value="Calycin"/>
</dbReference>
<evidence type="ECO:0000256" key="3">
    <source>
        <dbReference type="ARBA" id="ARBA00013592"/>
    </source>
</evidence>
<sequence length="136" mass="15956">NMPVDYSGKWIMETNTKFEEYLELLDIDITFRRIAASLVLTKVIVQDGDKFDIKTQSIFSCYPLAFTVGEEFDECTKGLDNRNLKTLVTWEGDKLVCTQRGEKNNRGWKHWIEEDKLYLELTCEDVVCLQVFTREQ</sequence>
<dbReference type="Pfam" id="PF00061">
    <property type="entry name" value="Lipocalin"/>
    <property type="match status" value="1"/>
</dbReference>
<dbReference type="InterPro" id="IPR000463">
    <property type="entry name" value="Fatty_acid-bd"/>
</dbReference>
<dbReference type="Proteomes" id="UP000472263">
    <property type="component" value="Chromosome 17"/>
</dbReference>
<keyword evidence="4" id="KW-0845">Vitamin A</keyword>
<dbReference type="Ensembl" id="ENSMMDT00005036825.1">
    <property type="protein sequence ID" value="ENSMMDP00005036040.1"/>
    <property type="gene ID" value="ENSMMDG00005016897.1"/>
</dbReference>
<evidence type="ECO:0000256" key="6">
    <source>
        <dbReference type="ARBA" id="ARBA00030108"/>
    </source>
</evidence>
<feature type="domain" description="Lipocalin/cytosolic fatty-acid binding" evidence="7">
    <location>
        <begin position="7"/>
        <end position="134"/>
    </location>
</feature>
<dbReference type="PANTHER" id="PTHR11955">
    <property type="entry name" value="FATTY ACID BINDING PROTEIN"/>
    <property type="match status" value="1"/>
</dbReference>
<dbReference type="Gene3D" id="2.40.128.20">
    <property type="match status" value="1"/>
</dbReference>
<evidence type="ECO:0000313" key="9">
    <source>
        <dbReference type="Proteomes" id="UP000472263"/>
    </source>
</evidence>
<organism evidence="8 9">
    <name type="scientific">Myripristis murdjan</name>
    <name type="common">pinecone soldierfish</name>
    <dbReference type="NCBI Taxonomy" id="586833"/>
    <lineage>
        <taxon>Eukaryota</taxon>
        <taxon>Metazoa</taxon>
        <taxon>Chordata</taxon>
        <taxon>Craniata</taxon>
        <taxon>Vertebrata</taxon>
        <taxon>Euteleostomi</taxon>
        <taxon>Actinopterygii</taxon>
        <taxon>Neopterygii</taxon>
        <taxon>Teleostei</taxon>
        <taxon>Neoteleostei</taxon>
        <taxon>Acanthomorphata</taxon>
        <taxon>Holocentriformes</taxon>
        <taxon>Holocentridae</taxon>
        <taxon>Myripristis</taxon>
    </lineage>
</organism>
<dbReference type="SUPFAM" id="SSF50814">
    <property type="entry name" value="Lipocalins"/>
    <property type="match status" value="1"/>
</dbReference>
<dbReference type="PRINTS" id="PR00178">
    <property type="entry name" value="FATTYACIDBP"/>
</dbReference>
<protein>
    <recommendedName>
        <fullName evidence="3">Cellular retinoic acid-binding protein 1</fullName>
    </recommendedName>
    <alternativeName>
        <fullName evidence="6">Cellular retinoic acid-binding protein I</fullName>
    </alternativeName>
</protein>
<dbReference type="FunFam" id="2.40.128.20:FF:000001">
    <property type="entry name" value="Fatty acid-binding protein, adipocyte"/>
    <property type="match status" value="1"/>
</dbReference>
<reference evidence="8" key="1">
    <citation type="submission" date="2019-06" db="EMBL/GenBank/DDBJ databases">
        <authorList>
            <consortium name="Wellcome Sanger Institute Data Sharing"/>
        </authorList>
    </citation>
    <scope>NUCLEOTIDE SEQUENCE [LARGE SCALE GENOMIC DNA]</scope>
</reference>
<dbReference type="InParanoid" id="A0A667YZE5"/>
<reference evidence="8" key="2">
    <citation type="submission" date="2025-08" db="UniProtKB">
        <authorList>
            <consortium name="Ensembl"/>
        </authorList>
    </citation>
    <scope>IDENTIFICATION</scope>
</reference>
<keyword evidence="5" id="KW-0683">Retinol-binding</keyword>
<gene>
    <name evidence="8" type="primary">RBP2</name>
    <name evidence="8" type="synonym">LOC115375305</name>
</gene>
<dbReference type="GeneTree" id="ENSGT00940000160165"/>
<evidence type="ECO:0000256" key="5">
    <source>
        <dbReference type="ARBA" id="ARBA00023072"/>
    </source>
</evidence>